<dbReference type="InterPro" id="IPR015943">
    <property type="entry name" value="WD40/YVTN_repeat-like_dom_sf"/>
</dbReference>
<dbReference type="Gene3D" id="2.130.10.10">
    <property type="entry name" value="YVTN repeat-like/Quinoprotein amine dehydrogenase"/>
    <property type="match status" value="1"/>
</dbReference>
<evidence type="ECO:0000313" key="1">
    <source>
        <dbReference type="EMBL" id="MDA0645245.1"/>
    </source>
</evidence>
<protein>
    <recommendedName>
        <fullName evidence="3">WD40 repeat protein</fullName>
    </recommendedName>
</protein>
<dbReference type="EMBL" id="JAPNUD010000129">
    <property type="protein sequence ID" value="MDA0645245.1"/>
    <property type="molecule type" value="Genomic_DNA"/>
</dbReference>
<gene>
    <name evidence="1" type="ORF">OUY24_31850</name>
</gene>
<sequence length="308" mass="32643">MLVLSLVITGVPAGAEGTHIRYAVQRVCGEKACGKLRLVLADGSAHELPDTSTGEGHEPVAVSADGSRVAYFRAGDRRLIAYELGGKRRFVGTVKQPANEVGVDATRLLLSPDGSRLAYLPNDPGRRIRVYDVRSGRAVGTLPAEDGFSCTAGFSGDGGELLRVEESMLIAARVTDLRGRTLRRDVPPQVVAHNLPRRPSSVADGGGDDRPRVAAAAADGRRLAVYVPGERPSMIVYDLGSRKVTARVQLPAGVRPAAATWTGTAEVTVRGDGGGMDRRVRVDLDEKRAEIVETYDRPAGGTVYHAGG</sequence>
<comment type="caution">
    <text evidence="1">The sequence shown here is derived from an EMBL/GenBank/DDBJ whole genome shotgun (WGS) entry which is preliminary data.</text>
</comment>
<evidence type="ECO:0008006" key="3">
    <source>
        <dbReference type="Google" id="ProtNLM"/>
    </source>
</evidence>
<dbReference type="InterPro" id="IPR011044">
    <property type="entry name" value="Quino_amine_DH_bsu"/>
</dbReference>
<dbReference type="SUPFAM" id="SSF50969">
    <property type="entry name" value="YVTN repeat-like/Quinoprotein amine dehydrogenase"/>
    <property type="match status" value="1"/>
</dbReference>
<reference evidence="1 2" key="1">
    <citation type="submission" date="2022-11" db="EMBL/GenBank/DDBJ databases">
        <title>Nonomuraea corallina sp. nov., a new species of the genus Nonomuraea isolated from sea side sediment in Thai sea.</title>
        <authorList>
            <person name="Ngamcharungchit C."/>
            <person name="Matsumoto A."/>
            <person name="Suriyachadkun C."/>
            <person name="Panbangred W."/>
            <person name="Inahashi Y."/>
            <person name="Intra B."/>
        </authorList>
    </citation>
    <scope>NUCLEOTIDE SEQUENCE [LARGE SCALE GENOMIC DNA]</scope>
    <source>
        <strain evidence="1 2">DSM 43553</strain>
    </source>
</reference>
<keyword evidence="2" id="KW-1185">Reference proteome</keyword>
<dbReference type="RefSeq" id="WP_271278953.1">
    <property type="nucleotide sequence ID" value="NZ_JAPNUD010000129.1"/>
</dbReference>
<proteinExistence type="predicted"/>
<organism evidence="1 2">
    <name type="scientific">Nonomuraea ferruginea</name>
    <dbReference type="NCBI Taxonomy" id="46174"/>
    <lineage>
        <taxon>Bacteria</taxon>
        <taxon>Bacillati</taxon>
        <taxon>Actinomycetota</taxon>
        <taxon>Actinomycetes</taxon>
        <taxon>Streptosporangiales</taxon>
        <taxon>Streptosporangiaceae</taxon>
        <taxon>Nonomuraea</taxon>
    </lineage>
</organism>
<accession>A0ABT4T7Z8</accession>
<dbReference type="Proteomes" id="UP001212498">
    <property type="component" value="Unassembled WGS sequence"/>
</dbReference>
<name>A0ABT4T7Z8_9ACTN</name>
<evidence type="ECO:0000313" key="2">
    <source>
        <dbReference type="Proteomes" id="UP001212498"/>
    </source>
</evidence>